<name>A0A8S5TDN2_9CAUD</name>
<dbReference type="PROSITE" id="PS50093">
    <property type="entry name" value="PKD"/>
    <property type="match status" value="1"/>
</dbReference>
<reference evidence="3" key="1">
    <citation type="journal article" date="2021" name="Proc. Natl. Acad. Sci. U.S.A.">
        <title>A Catalog of Tens of Thousands of Viruses from Human Metagenomes Reveals Hidden Associations with Chronic Diseases.</title>
        <authorList>
            <person name="Tisza M.J."/>
            <person name="Buck C.B."/>
        </authorList>
    </citation>
    <scope>NUCLEOTIDE SEQUENCE</scope>
    <source>
        <strain evidence="3">Ct3pM2</strain>
    </source>
</reference>
<evidence type="ECO:0000259" key="2">
    <source>
        <dbReference type="PROSITE" id="PS50093"/>
    </source>
</evidence>
<dbReference type="InterPro" id="IPR000601">
    <property type="entry name" value="PKD_dom"/>
</dbReference>
<accession>A0A8S5TDN2</accession>
<organism evidence="3">
    <name type="scientific">Myoviridae sp. ct3pM2</name>
    <dbReference type="NCBI Taxonomy" id="2827658"/>
    <lineage>
        <taxon>Viruses</taxon>
        <taxon>Duplodnaviria</taxon>
        <taxon>Heunggongvirae</taxon>
        <taxon>Uroviricota</taxon>
        <taxon>Caudoviricetes</taxon>
    </lineage>
</organism>
<dbReference type="Gene3D" id="2.60.40.10">
    <property type="entry name" value="Immunoglobulins"/>
    <property type="match status" value="1"/>
</dbReference>
<evidence type="ECO:0000256" key="1">
    <source>
        <dbReference type="SAM" id="MobiDB-lite"/>
    </source>
</evidence>
<dbReference type="Pfam" id="PF18911">
    <property type="entry name" value="PKD_4"/>
    <property type="match status" value="1"/>
</dbReference>
<feature type="domain" description="PKD" evidence="2">
    <location>
        <begin position="24"/>
        <end position="79"/>
    </location>
</feature>
<protein>
    <submittedName>
        <fullName evidence="3">PKD protein</fullName>
    </submittedName>
</protein>
<dbReference type="InterPro" id="IPR013783">
    <property type="entry name" value="Ig-like_fold"/>
</dbReference>
<evidence type="ECO:0000313" key="3">
    <source>
        <dbReference type="EMBL" id="DAF61413.1"/>
    </source>
</evidence>
<dbReference type="EMBL" id="BK032811">
    <property type="protein sequence ID" value="DAF61413.1"/>
    <property type="molecule type" value="Genomic_DNA"/>
</dbReference>
<dbReference type="SMART" id="SM00089">
    <property type="entry name" value="PKD"/>
    <property type="match status" value="1"/>
</dbReference>
<proteinExistence type="predicted"/>
<dbReference type="CDD" id="cd00146">
    <property type="entry name" value="PKD"/>
    <property type="match status" value="1"/>
</dbReference>
<dbReference type="InterPro" id="IPR022409">
    <property type="entry name" value="PKD/Chitinase_dom"/>
</dbReference>
<sequence length="295" mass="33165">MGKLDFVYTTSGLEASFRVISKVPVKAILDWDFGDDKGEVFNGKRHESYSYEESGFYTVTLTVSDSSGLNETIQKTIVICDYAHTTLPDSIYNLIDNYLPKEIAEELTQEEKALFIQKWQLYIGPLVTHLIPPDKYKDELWYEALENQLIMELAVFDYLQVQLLKLLTNTGESLSEITKPGGNDSEDGGARGDRVKQITTGPTEVQFYDSVSDSISSLWKTFSNAMQPGGVIDELRKNICTLAERLEIFLPFCRQPYSPVVPRVVDRRIVTQLAGPNPTAPLNRGSSKSVKKSRS</sequence>
<feature type="region of interest" description="Disordered" evidence="1">
    <location>
        <begin position="274"/>
        <end position="295"/>
    </location>
</feature>
<dbReference type="SUPFAM" id="SSF49299">
    <property type="entry name" value="PKD domain"/>
    <property type="match status" value="1"/>
</dbReference>
<dbReference type="InterPro" id="IPR035986">
    <property type="entry name" value="PKD_dom_sf"/>
</dbReference>